<dbReference type="EMBL" id="CP002776">
    <property type="protein sequence ID" value="AEG31887.1"/>
    <property type="molecule type" value="Genomic_DNA"/>
</dbReference>
<evidence type="ECO:0000256" key="1">
    <source>
        <dbReference type="ARBA" id="ARBA00001974"/>
    </source>
</evidence>
<evidence type="ECO:0000256" key="16">
    <source>
        <dbReference type="ARBA" id="ARBA00023306"/>
    </source>
</evidence>
<dbReference type="Pfam" id="PF01565">
    <property type="entry name" value="FAD_binding_4"/>
    <property type="match status" value="1"/>
</dbReference>
<dbReference type="SUPFAM" id="SSF56194">
    <property type="entry name" value="Uridine diphospho-N-Acetylenolpyruvylglucosamine reductase, MurB, C-terminal domain"/>
    <property type="match status" value="1"/>
</dbReference>
<dbReference type="PANTHER" id="PTHR21071:SF4">
    <property type="entry name" value="UDP-N-ACETYLENOLPYRUVOYLGLUCOSAMINE REDUCTASE"/>
    <property type="match status" value="1"/>
</dbReference>
<evidence type="ECO:0000256" key="2">
    <source>
        <dbReference type="ARBA" id="ARBA00003921"/>
    </source>
</evidence>
<dbReference type="InterPro" id="IPR011601">
    <property type="entry name" value="MurB_C"/>
</dbReference>
<dbReference type="InterPro" id="IPR016166">
    <property type="entry name" value="FAD-bd_PCMH"/>
</dbReference>
<dbReference type="GO" id="GO:0008762">
    <property type="term" value="F:UDP-N-acetylmuramate dehydrogenase activity"/>
    <property type="evidence" value="ECO:0007669"/>
    <property type="project" value="UniProtKB-UniRule"/>
</dbReference>
<dbReference type="STRING" id="717773.Thicy_1120"/>
<dbReference type="EC" id="1.3.1.98" evidence="6 20"/>
<reference evidence="22 23" key="1">
    <citation type="submission" date="2011-05" db="EMBL/GenBank/DDBJ databases">
        <title>Complete sequence of Thioalkalimicrobium cyclicum ALM1.</title>
        <authorList>
            <consortium name="US DOE Joint Genome Institute"/>
            <person name="Lucas S."/>
            <person name="Han J."/>
            <person name="Lapidus A."/>
            <person name="Cheng J.-F."/>
            <person name="Goodwin L."/>
            <person name="Pitluck S."/>
            <person name="Peters L."/>
            <person name="Mikhailova N."/>
            <person name="Davenport K."/>
            <person name="Han C."/>
            <person name="Tapia R."/>
            <person name="Land M."/>
            <person name="Hauser L."/>
            <person name="Kyrpides N."/>
            <person name="Ivanova N."/>
            <person name="Pagani I."/>
            <person name="Kappler U."/>
            <person name="Woyke T."/>
        </authorList>
    </citation>
    <scope>NUCLEOTIDE SEQUENCE [LARGE SCALE GENOMIC DNA]</scope>
    <source>
        <strain evidence="23">DSM 14477 / JCM 11371 / ALM1</strain>
    </source>
</reference>
<comment type="subcellular location">
    <subcellularLocation>
        <location evidence="3 20">Cytoplasm</location>
    </subcellularLocation>
</comment>
<evidence type="ECO:0000256" key="13">
    <source>
        <dbReference type="ARBA" id="ARBA00022960"/>
    </source>
</evidence>
<accession>F6D8N6</accession>
<dbReference type="InterPro" id="IPR036635">
    <property type="entry name" value="MurB_C_sf"/>
</dbReference>
<evidence type="ECO:0000256" key="12">
    <source>
        <dbReference type="ARBA" id="ARBA00022857"/>
    </source>
</evidence>
<keyword evidence="14 20" id="KW-0573">Peptidoglycan synthesis</keyword>
<dbReference type="InterPro" id="IPR006094">
    <property type="entry name" value="Oxid_FAD_bind_N"/>
</dbReference>
<dbReference type="eggNOG" id="COG0812">
    <property type="taxonomic scope" value="Bacteria"/>
</dbReference>
<evidence type="ECO:0000256" key="3">
    <source>
        <dbReference type="ARBA" id="ARBA00004496"/>
    </source>
</evidence>
<comment type="similarity">
    <text evidence="5 20">Belongs to the MurB family.</text>
</comment>
<evidence type="ECO:0000256" key="10">
    <source>
        <dbReference type="ARBA" id="ARBA00022630"/>
    </source>
</evidence>
<comment type="pathway">
    <text evidence="4 20">Cell wall biogenesis; peptidoglycan biosynthesis.</text>
</comment>
<dbReference type="InterPro" id="IPR036318">
    <property type="entry name" value="FAD-bd_PCMH-like_sf"/>
</dbReference>
<dbReference type="GO" id="GO:0051301">
    <property type="term" value="P:cell division"/>
    <property type="evidence" value="ECO:0007669"/>
    <property type="project" value="UniProtKB-KW"/>
</dbReference>
<evidence type="ECO:0000256" key="17">
    <source>
        <dbReference type="ARBA" id="ARBA00023316"/>
    </source>
</evidence>
<dbReference type="Proteomes" id="UP000009232">
    <property type="component" value="Chromosome"/>
</dbReference>
<proteinExistence type="inferred from homology"/>
<keyword evidence="11 20" id="KW-0274">FAD</keyword>
<dbReference type="InterPro" id="IPR016167">
    <property type="entry name" value="FAD-bd_PCMH_sub1"/>
</dbReference>
<dbReference type="GO" id="GO:0009252">
    <property type="term" value="P:peptidoglycan biosynthetic process"/>
    <property type="evidence" value="ECO:0007669"/>
    <property type="project" value="UniProtKB-UniRule"/>
</dbReference>
<evidence type="ECO:0000256" key="4">
    <source>
        <dbReference type="ARBA" id="ARBA00004752"/>
    </source>
</evidence>
<dbReference type="NCBIfam" id="NF010478">
    <property type="entry name" value="PRK13903.1"/>
    <property type="match status" value="1"/>
</dbReference>
<feature type="active site" evidence="20">
    <location>
        <position position="164"/>
    </location>
</feature>
<dbReference type="InterPro" id="IPR003170">
    <property type="entry name" value="MurB"/>
</dbReference>
<dbReference type="PANTHER" id="PTHR21071">
    <property type="entry name" value="UDP-N-ACETYLENOLPYRUVOYLGLUCOSAMINE REDUCTASE"/>
    <property type="match status" value="1"/>
</dbReference>
<dbReference type="GO" id="GO:0071949">
    <property type="term" value="F:FAD binding"/>
    <property type="evidence" value="ECO:0007669"/>
    <property type="project" value="InterPro"/>
</dbReference>
<dbReference type="AlphaFoldDB" id="F6D8N6"/>
<comment type="cofactor">
    <cofactor evidence="1 20">
        <name>FAD</name>
        <dbReference type="ChEBI" id="CHEBI:57692"/>
    </cofactor>
</comment>
<sequence>MHIQANFPLTQLNTFSIKAKTRYLVEVDKQSDIRTLRSDPKLASLPWTIMGDGSNILLTHDIEGVVVRCRFSKVKIVKEDDDGVWLSVGAGMNWHDLVEYTVDQGWWGLENLAYIPGTVGAAPVQNIGAYGAEARDTITRVQALNIFDGERMEFRNNDCEFGYRSSVFKKDFQNRLLLHRVTFRLRKRHAGQANLVYDPLKLAIQALDKTDLAPRDVFEAVIAIRKKRLPDPRYMGNAGSFFKNPIISSDYFDTLQSEFTTSIPHHRTLDGQIKVPAAWLIERSGANQLTEGRAAVSDKHALVLVNLGGASGSDVLKLAHKVQDQVMYQFGIHLEPEVNIL</sequence>
<dbReference type="GO" id="GO:0008360">
    <property type="term" value="P:regulation of cell shape"/>
    <property type="evidence" value="ECO:0007669"/>
    <property type="project" value="UniProtKB-KW"/>
</dbReference>
<dbReference type="PROSITE" id="PS51387">
    <property type="entry name" value="FAD_PCMH"/>
    <property type="match status" value="1"/>
</dbReference>
<evidence type="ECO:0000256" key="20">
    <source>
        <dbReference type="HAMAP-Rule" id="MF_00037"/>
    </source>
</evidence>
<evidence type="ECO:0000256" key="11">
    <source>
        <dbReference type="ARBA" id="ARBA00022827"/>
    </source>
</evidence>
<evidence type="ECO:0000313" key="23">
    <source>
        <dbReference type="Proteomes" id="UP000009232"/>
    </source>
</evidence>
<keyword evidence="10 20" id="KW-0285">Flavoprotein</keyword>
<name>F6D8N6_THICA</name>
<evidence type="ECO:0000256" key="15">
    <source>
        <dbReference type="ARBA" id="ARBA00023002"/>
    </source>
</evidence>
<dbReference type="NCBIfam" id="TIGR00179">
    <property type="entry name" value="murB"/>
    <property type="match status" value="1"/>
</dbReference>
<keyword evidence="16 20" id="KW-0131">Cell cycle</keyword>
<evidence type="ECO:0000256" key="19">
    <source>
        <dbReference type="ARBA" id="ARBA00048914"/>
    </source>
</evidence>
<dbReference type="NCBIfam" id="NF000755">
    <property type="entry name" value="PRK00046.1"/>
    <property type="match status" value="1"/>
</dbReference>
<protein>
    <recommendedName>
        <fullName evidence="7 20">UDP-N-acetylenolpyruvoylglucosamine reductase</fullName>
        <ecNumber evidence="6 20">1.3.1.98</ecNumber>
    </recommendedName>
    <alternativeName>
        <fullName evidence="18 20">UDP-N-acetylmuramate dehydrogenase</fullName>
    </alternativeName>
</protein>
<evidence type="ECO:0000256" key="9">
    <source>
        <dbReference type="ARBA" id="ARBA00022618"/>
    </source>
</evidence>
<keyword evidence="15 20" id="KW-0560">Oxidoreductase</keyword>
<evidence type="ECO:0000256" key="14">
    <source>
        <dbReference type="ARBA" id="ARBA00022984"/>
    </source>
</evidence>
<feature type="domain" description="FAD-binding PCMH-type" evidence="21">
    <location>
        <begin position="17"/>
        <end position="188"/>
    </location>
</feature>
<feature type="active site" evidence="20">
    <location>
        <position position="337"/>
    </location>
</feature>
<dbReference type="InterPro" id="IPR016169">
    <property type="entry name" value="FAD-bd_PCMH_sub2"/>
</dbReference>
<feature type="active site" description="Proton donor" evidence="20">
    <location>
        <position position="240"/>
    </location>
</feature>
<organism evidence="22 23">
    <name type="scientific">Thiomicrospira cyclica (strain DSM 14477 / JCM 11371 / ALM1)</name>
    <name type="common">Thioalkalimicrobium cyclicum</name>
    <dbReference type="NCBI Taxonomy" id="717773"/>
    <lineage>
        <taxon>Bacteria</taxon>
        <taxon>Pseudomonadati</taxon>
        <taxon>Pseudomonadota</taxon>
        <taxon>Gammaproteobacteria</taxon>
        <taxon>Thiotrichales</taxon>
        <taxon>Piscirickettsiaceae</taxon>
        <taxon>Thiomicrospira</taxon>
    </lineage>
</organism>
<dbReference type="Pfam" id="PF02873">
    <property type="entry name" value="MurB_C"/>
    <property type="match status" value="1"/>
</dbReference>
<dbReference type="RefSeq" id="WP_013835664.1">
    <property type="nucleotide sequence ID" value="NC_015581.1"/>
</dbReference>
<comment type="catalytic activity">
    <reaction evidence="19 20">
        <text>UDP-N-acetyl-alpha-D-muramate + NADP(+) = UDP-N-acetyl-3-O-(1-carboxyvinyl)-alpha-D-glucosamine + NADPH + H(+)</text>
        <dbReference type="Rhea" id="RHEA:12248"/>
        <dbReference type="ChEBI" id="CHEBI:15378"/>
        <dbReference type="ChEBI" id="CHEBI:57783"/>
        <dbReference type="ChEBI" id="CHEBI:58349"/>
        <dbReference type="ChEBI" id="CHEBI:68483"/>
        <dbReference type="ChEBI" id="CHEBI:70757"/>
        <dbReference type="EC" id="1.3.1.98"/>
    </reaction>
</comment>
<evidence type="ECO:0000259" key="21">
    <source>
        <dbReference type="PROSITE" id="PS51387"/>
    </source>
</evidence>
<dbReference type="HOGENOM" id="CLU_035304_0_0_6"/>
<evidence type="ECO:0000256" key="8">
    <source>
        <dbReference type="ARBA" id="ARBA00022490"/>
    </source>
</evidence>
<dbReference type="HAMAP" id="MF_00037">
    <property type="entry name" value="MurB"/>
    <property type="match status" value="1"/>
</dbReference>
<evidence type="ECO:0000256" key="7">
    <source>
        <dbReference type="ARBA" id="ARBA00015188"/>
    </source>
</evidence>
<dbReference type="UniPathway" id="UPA00219"/>
<keyword evidence="9 20" id="KW-0132">Cell division</keyword>
<dbReference type="KEGG" id="tcy:Thicy_1120"/>
<dbReference type="GO" id="GO:0071555">
    <property type="term" value="P:cell wall organization"/>
    <property type="evidence" value="ECO:0007669"/>
    <property type="project" value="UniProtKB-KW"/>
</dbReference>
<keyword evidence="8 20" id="KW-0963">Cytoplasm</keyword>
<gene>
    <name evidence="20" type="primary">murB</name>
    <name evidence="22" type="ordered locus">Thicy_1120</name>
</gene>
<dbReference type="GO" id="GO:0005829">
    <property type="term" value="C:cytosol"/>
    <property type="evidence" value="ECO:0007669"/>
    <property type="project" value="TreeGrafter"/>
</dbReference>
<comment type="function">
    <text evidence="2 20">Cell wall formation.</text>
</comment>
<dbReference type="SUPFAM" id="SSF56176">
    <property type="entry name" value="FAD-binding/transporter-associated domain-like"/>
    <property type="match status" value="1"/>
</dbReference>
<dbReference type="Gene3D" id="3.30.43.10">
    <property type="entry name" value="Uridine Diphospho-n-acetylenolpyruvylglucosamine Reductase, domain 2"/>
    <property type="match status" value="1"/>
</dbReference>
<evidence type="ECO:0000256" key="6">
    <source>
        <dbReference type="ARBA" id="ARBA00012518"/>
    </source>
</evidence>
<keyword evidence="13 20" id="KW-0133">Cell shape</keyword>
<keyword evidence="23" id="KW-1185">Reference proteome</keyword>
<keyword evidence="12 20" id="KW-0521">NADP</keyword>
<dbReference type="Gene3D" id="3.30.465.10">
    <property type="match status" value="1"/>
</dbReference>
<dbReference type="OrthoDB" id="9804753at2"/>
<evidence type="ECO:0000313" key="22">
    <source>
        <dbReference type="EMBL" id="AEG31887.1"/>
    </source>
</evidence>
<evidence type="ECO:0000256" key="5">
    <source>
        <dbReference type="ARBA" id="ARBA00010485"/>
    </source>
</evidence>
<evidence type="ECO:0000256" key="18">
    <source>
        <dbReference type="ARBA" id="ARBA00031026"/>
    </source>
</evidence>
<keyword evidence="17 20" id="KW-0961">Cell wall biogenesis/degradation</keyword>
<dbReference type="Gene3D" id="3.90.78.10">
    <property type="entry name" value="UDP-N-acetylenolpyruvoylglucosamine reductase, C-terminal domain"/>
    <property type="match status" value="1"/>
</dbReference>